<comment type="caution">
    <text evidence="1">The sequence shown here is derived from an EMBL/GenBank/DDBJ whole genome shotgun (WGS) entry which is preliminary data.</text>
</comment>
<evidence type="ECO:0008006" key="3">
    <source>
        <dbReference type="Google" id="ProtNLM"/>
    </source>
</evidence>
<name>A0AAV6XCQ2_9LAMI</name>
<dbReference type="PANTHER" id="PTHR22930">
    <property type="match status" value="1"/>
</dbReference>
<protein>
    <recommendedName>
        <fullName evidence="3">Transposase</fullName>
    </recommendedName>
</protein>
<dbReference type="EMBL" id="WHWC01000006">
    <property type="protein sequence ID" value="KAG8380631.1"/>
    <property type="molecule type" value="Genomic_DNA"/>
</dbReference>
<dbReference type="Proteomes" id="UP000826271">
    <property type="component" value="Unassembled WGS sequence"/>
</dbReference>
<reference evidence="1" key="1">
    <citation type="submission" date="2019-10" db="EMBL/GenBank/DDBJ databases">
        <authorList>
            <person name="Zhang R."/>
            <person name="Pan Y."/>
            <person name="Wang J."/>
            <person name="Ma R."/>
            <person name="Yu S."/>
        </authorList>
    </citation>
    <scope>NUCLEOTIDE SEQUENCE</scope>
    <source>
        <strain evidence="1">LA-IB0</strain>
        <tissue evidence="1">Leaf</tissue>
    </source>
</reference>
<gene>
    <name evidence="1" type="ORF">BUALT_Bualt06G0035800</name>
</gene>
<dbReference type="InterPro" id="IPR045249">
    <property type="entry name" value="HARBI1-like"/>
</dbReference>
<organism evidence="1 2">
    <name type="scientific">Buddleja alternifolia</name>
    <dbReference type="NCBI Taxonomy" id="168488"/>
    <lineage>
        <taxon>Eukaryota</taxon>
        <taxon>Viridiplantae</taxon>
        <taxon>Streptophyta</taxon>
        <taxon>Embryophyta</taxon>
        <taxon>Tracheophyta</taxon>
        <taxon>Spermatophyta</taxon>
        <taxon>Magnoliopsida</taxon>
        <taxon>eudicotyledons</taxon>
        <taxon>Gunneridae</taxon>
        <taxon>Pentapetalae</taxon>
        <taxon>asterids</taxon>
        <taxon>lamiids</taxon>
        <taxon>Lamiales</taxon>
        <taxon>Scrophulariaceae</taxon>
        <taxon>Buddlejeae</taxon>
        <taxon>Buddleja</taxon>
    </lineage>
</organism>
<sequence length="205" mass="23591">MRIVRYDFKRSMQTVIKYFHEVLTAVLKLHTMFPVTPVPIGDDCTNPRWKFFKGCLGALDGTYIKVKVSESDKGRYRKKGVLCDAINRAHGLKFPHGNYYLCDNGYANGDGFLTPIQRCTVPFVCLRLEYFVHVYDDEVHENGVTDLELDYVMDDYIFDDPDDDDRSDDDIQVLKMFSVTIPDSPAYNYNPARLGHLTSESTDFV</sequence>
<evidence type="ECO:0000313" key="2">
    <source>
        <dbReference type="Proteomes" id="UP000826271"/>
    </source>
</evidence>
<keyword evidence="2" id="KW-1185">Reference proteome</keyword>
<dbReference type="PANTHER" id="PTHR22930:SF293">
    <property type="entry name" value="PROTEIN ALP1-LIKE"/>
    <property type="match status" value="1"/>
</dbReference>
<dbReference type="AlphaFoldDB" id="A0AAV6XCQ2"/>
<evidence type="ECO:0000313" key="1">
    <source>
        <dbReference type="EMBL" id="KAG8380631.1"/>
    </source>
</evidence>
<accession>A0AAV6XCQ2</accession>
<proteinExistence type="predicted"/>